<gene>
    <name evidence="9" type="primary">g3076</name>
    <name evidence="9" type="ORF">VP750_LOCUS2628</name>
</gene>
<keyword evidence="4" id="KW-0226">DNA condensation</keyword>
<evidence type="ECO:0000256" key="1">
    <source>
        <dbReference type="ARBA" id="ARBA00004123"/>
    </source>
</evidence>
<comment type="caution">
    <text evidence="9">The sequence shown here is derived from an EMBL/GenBank/DDBJ whole genome shotgun (WGS) entry which is preliminary data.</text>
</comment>
<feature type="region of interest" description="Disordered" evidence="7">
    <location>
        <begin position="117"/>
        <end position="174"/>
    </location>
</feature>
<keyword evidence="5" id="KW-0539">Nucleus</keyword>
<keyword evidence="2" id="KW-0132">Cell division</keyword>
<feature type="compositionally biased region" description="Acidic residues" evidence="7">
    <location>
        <begin position="124"/>
        <end position="136"/>
    </location>
</feature>
<evidence type="ECO:0000256" key="3">
    <source>
        <dbReference type="ARBA" id="ARBA00022776"/>
    </source>
</evidence>
<evidence type="ECO:0000256" key="7">
    <source>
        <dbReference type="SAM" id="MobiDB-lite"/>
    </source>
</evidence>
<dbReference type="InterPro" id="IPR032682">
    <property type="entry name" value="Cnd1_C"/>
</dbReference>
<feature type="compositionally biased region" description="Low complexity" evidence="7">
    <location>
        <begin position="1121"/>
        <end position="1132"/>
    </location>
</feature>
<comment type="subcellular location">
    <subcellularLocation>
        <location evidence="1">Nucleus</location>
    </subcellularLocation>
</comment>
<proteinExistence type="predicted"/>
<feature type="compositionally biased region" description="Acidic residues" evidence="7">
    <location>
        <begin position="1003"/>
        <end position="1014"/>
    </location>
</feature>
<feature type="compositionally biased region" description="Acidic residues" evidence="7">
    <location>
        <begin position="147"/>
        <end position="166"/>
    </location>
</feature>
<feature type="region of interest" description="Disordered" evidence="7">
    <location>
        <begin position="890"/>
        <end position="931"/>
    </location>
</feature>
<protein>
    <submittedName>
        <fullName evidence="9">G3076 protein</fullName>
    </submittedName>
</protein>
<evidence type="ECO:0000256" key="5">
    <source>
        <dbReference type="ARBA" id="ARBA00023242"/>
    </source>
</evidence>
<evidence type="ECO:0000256" key="6">
    <source>
        <dbReference type="ARBA" id="ARBA00023306"/>
    </source>
</evidence>
<keyword evidence="3" id="KW-0498">Mitosis</keyword>
<feature type="compositionally biased region" description="Polar residues" evidence="7">
    <location>
        <begin position="1052"/>
        <end position="1070"/>
    </location>
</feature>
<evidence type="ECO:0000313" key="10">
    <source>
        <dbReference type="Proteomes" id="UP001497392"/>
    </source>
</evidence>
<feature type="region of interest" description="Disordered" evidence="7">
    <location>
        <begin position="983"/>
        <end position="1195"/>
    </location>
</feature>
<feature type="compositionally biased region" description="Basic and acidic residues" evidence="7">
    <location>
        <begin position="1101"/>
        <end position="1120"/>
    </location>
</feature>
<sequence length="1195" mass="126455">MALNSGYLVNVGTKARLRSKHNLLATLVERVRDSSAYTRARVLQTWGHLAEASAIPLGHWVCVTELAVGRLEDKSSIVRKAALQLLTALLLYNPFGGELPEGRFGASLAEWKAKLQELSPPEPKEEDPFEGVEAEATEPAAVVKEEPEGEETEGGEAAAEDTEMADAEPKQAEDDAEVVELLEEEAVHMPASQDDPVAANLTQTRALVASLEAAVAFVRSLAGALPVLTQLLASATVSDVHDAIGLLITYSKFGITGAQDTLRKMLPLVFSFDQAIKDNVISAVDELYIAKRQPQEAAQCLIDVTIGSNMGELAALEEIVGMLISKQPQPLLKPIVGEAAADAESRTQALKAMRGAMSLMTMVAAVLPDAAAEQLEVTLQVGFSEQCPDALTRRSACAALSQLMRAGSRVPEDQLLAAHRALTGSLVASGLPEEGWYSVAEAAVCALYALHPQPAQLCEAVLRSMAKSAMAAIQGGDEAGHGLDARALSHFFFVLGQVALQHLVHVETLAKRIRRQAASKEKALAEAASERIASGQAPAQGSGEKDDIAAQLGVGSAASDAELDRLKDATEAEILARANLIGRFAPLVAAFCHQRHVPFSSTCPHTRHEVFVRLRDASPTLRASALLALCKLMCLDAAFCDTNLQLVFTLLQNREIEAGERSNLIIAVGDLALRYPNLLEPWTSHIYAPLSDPDIGMRKTCLMVLSHLILNDMMKVKGHIARLALCLQDDDQRISGLAHVFFHELSRKAFKGTNPIYNLLPDIFSSLSAEANLPSGHFQAIMKTLLGYIGKERHADSLVEKLMLRFEAAHKPEQWKNLAFCLTQLNLTEKGLRKMMEMAKSYRHALLNADVLDTFKAICAKARKLPKQTAELKDDLEAFEAKLDADAAEVAEEHAAARAARKQAGGTDNEDEEEGEATEAAGDEAAQSTAASADVAAVEGLLSGLALSDAGAESAAAAPAADIAAQPNQATATVAVNATSTEAAAPGVDGGEREAPAPAAAEESAEAATAEEPDLAAAAAAGDAQEKLMQEAEQQLAQLQLSTAESAKGPLSEQQQATKEPQIEATTADNTAGGVESAREAAGQEDSTESKSTKSKRSSLSKKDIKIERTRGGTAKENRRSSANSAGAAAEPGAGGKAASGVSVMRAFWETAGQKAEKPRAGTQGLPHQGAGAKGRAAGTQQPAKKALQDWSDDD</sequence>
<dbReference type="Gene3D" id="1.25.10.10">
    <property type="entry name" value="Leucine-rich Repeat Variant"/>
    <property type="match status" value="1"/>
</dbReference>
<evidence type="ECO:0000259" key="8">
    <source>
        <dbReference type="Pfam" id="PF12717"/>
    </source>
</evidence>
<dbReference type="Proteomes" id="UP001497392">
    <property type="component" value="Unassembled WGS sequence"/>
</dbReference>
<evidence type="ECO:0000256" key="4">
    <source>
        <dbReference type="ARBA" id="ARBA00023067"/>
    </source>
</evidence>
<reference evidence="9 10" key="1">
    <citation type="submission" date="2024-06" db="EMBL/GenBank/DDBJ databases">
        <authorList>
            <person name="Kraege A."/>
            <person name="Thomma B."/>
        </authorList>
    </citation>
    <scope>NUCLEOTIDE SEQUENCE [LARGE SCALE GENOMIC DNA]</scope>
</reference>
<keyword evidence="6" id="KW-0131">Cell cycle</keyword>
<dbReference type="InterPro" id="IPR016024">
    <property type="entry name" value="ARM-type_fold"/>
</dbReference>
<feature type="compositionally biased region" description="Low complexity" evidence="7">
    <location>
        <begin position="1031"/>
        <end position="1045"/>
    </location>
</feature>
<dbReference type="SUPFAM" id="SSF48371">
    <property type="entry name" value="ARM repeat"/>
    <property type="match status" value="1"/>
</dbReference>
<organism evidence="9 10">
    <name type="scientific">Coccomyxa viridis</name>
    <dbReference type="NCBI Taxonomy" id="1274662"/>
    <lineage>
        <taxon>Eukaryota</taxon>
        <taxon>Viridiplantae</taxon>
        <taxon>Chlorophyta</taxon>
        <taxon>core chlorophytes</taxon>
        <taxon>Trebouxiophyceae</taxon>
        <taxon>Trebouxiophyceae incertae sedis</taxon>
        <taxon>Coccomyxaceae</taxon>
        <taxon>Coccomyxa</taxon>
    </lineage>
</organism>
<dbReference type="PANTHER" id="PTHR14222">
    <property type="entry name" value="CONDENSIN"/>
    <property type="match status" value="1"/>
</dbReference>
<feature type="compositionally biased region" description="Low complexity" evidence="7">
    <location>
        <begin position="918"/>
        <end position="931"/>
    </location>
</feature>
<dbReference type="EMBL" id="CAXHTA020000004">
    <property type="protein sequence ID" value="CAL5220969.1"/>
    <property type="molecule type" value="Genomic_DNA"/>
</dbReference>
<evidence type="ECO:0000313" key="9">
    <source>
        <dbReference type="EMBL" id="CAL5220969.1"/>
    </source>
</evidence>
<evidence type="ECO:0000256" key="2">
    <source>
        <dbReference type="ARBA" id="ARBA00022618"/>
    </source>
</evidence>
<accession>A0ABP1FQF6</accession>
<feature type="compositionally biased region" description="Acidic residues" evidence="7">
    <location>
        <begin position="908"/>
        <end position="917"/>
    </location>
</feature>
<dbReference type="InterPro" id="IPR011989">
    <property type="entry name" value="ARM-like"/>
</dbReference>
<name>A0ABP1FQF6_9CHLO</name>
<dbReference type="InterPro" id="IPR026971">
    <property type="entry name" value="CND1/NCAPD3"/>
</dbReference>
<feature type="domain" description="Condensin complex subunit 1 C-terminal" evidence="8">
    <location>
        <begin position="661"/>
        <end position="822"/>
    </location>
</feature>
<dbReference type="PANTHER" id="PTHR14222:SF2">
    <property type="entry name" value="CONDENSIN COMPLEX SUBUNIT 1"/>
    <property type="match status" value="1"/>
</dbReference>
<dbReference type="Pfam" id="PF12717">
    <property type="entry name" value="Cnd1"/>
    <property type="match status" value="1"/>
</dbReference>
<keyword evidence="10" id="KW-1185">Reference proteome</keyword>